<feature type="domain" description="Transcription regulator PadR N-terminal" evidence="1">
    <location>
        <begin position="40"/>
        <end position="87"/>
    </location>
</feature>
<keyword evidence="3" id="KW-1185">Reference proteome</keyword>
<evidence type="ECO:0000259" key="1">
    <source>
        <dbReference type="Pfam" id="PF03551"/>
    </source>
</evidence>
<organism evidence="2 3">
    <name type="scientific">Actinoplanes auranticolor</name>
    <dbReference type="NCBI Taxonomy" id="47988"/>
    <lineage>
        <taxon>Bacteria</taxon>
        <taxon>Bacillati</taxon>
        <taxon>Actinomycetota</taxon>
        <taxon>Actinomycetes</taxon>
        <taxon>Micromonosporales</taxon>
        <taxon>Micromonosporaceae</taxon>
        <taxon>Actinoplanes</taxon>
    </lineage>
</organism>
<sequence>MAANANGPKGTPQTVAVLRALLDSSTGEMYGTEICAAAGLASGTIHPILARLEGLGWLDSRWEDINPQERGRPRRRYYSLSTQGAESARVLVEQADERRARLQAMRPGLAGGAI</sequence>
<dbReference type="InterPro" id="IPR036388">
    <property type="entry name" value="WH-like_DNA-bd_sf"/>
</dbReference>
<dbReference type="InterPro" id="IPR011991">
    <property type="entry name" value="ArsR-like_HTH"/>
</dbReference>
<proteinExistence type="predicted"/>
<dbReference type="AlphaFoldDB" id="A0A919SIJ1"/>
<gene>
    <name evidence="2" type="ORF">Aau02nite_49570</name>
</gene>
<dbReference type="EMBL" id="BOQL01000039">
    <property type="protein sequence ID" value="GIM72152.1"/>
    <property type="molecule type" value="Genomic_DNA"/>
</dbReference>
<dbReference type="Pfam" id="PF03551">
    <property type="entry name" value="PadR"/>
    <property type="match status" value="1"/>
</dbReference>
<accession>A0A919SIJ1</accession>
<name>A0A919SIJ1_9ACTN</name>
<reference evidence="2" key="1">
    <citation type="submission" date="2021-03" db="EMBL/GenBank/DDBJ databases">
        <title>Whole genome shotgun sequence of Actinoplanes auranticolor NBRC 12245.</title>
        <authorList>
            <person name="Komaki H."/>
            <person name="Tamura T."/>
        </authorList>
    </citation>
    <scope>NUCLEOTIDE SEQUENCE</scope>
    <source>
        <strain evidence="2">NBRC 12245</strain>
    </source>
</reference>
<evidence type="ECO:0000313" key="3">
    <source>
        <dbReference type="Proteomes" id="UP000681340"/>
    </source>
</evidence>
<dbReference type="InterPro" id="IPR005149">
    <property type="entry name" value="Tscrpt_reg_PadR_N"/>
</dbReference>
<dbReference type="Gene3D" id="1.10.10.10">
    <property type="entry name" value="Winged helix-like DNA-binding domain superfamily/Winged helix DNA-binding domain"/>
    <property type="match status" value="1"/>
</dbReference>
<dbReference type="Proteomes" id="UP000681340">
    <property type="component" value="Unassembled WGS sequence"/>
</dbReference>
<dbReference type="RefSeq" id="WP_212990921.1">
    <property type="nucleotide sequence ID" value="NZ_BAABEA010000028.1"/>
</dbReference>
<protein>
    <recommendedName>
        <fullName evidence="1">Transcription regulator PadR N-terminal domain-containing protein</fullName>
    </recommendedName>
</protein>
<evidence type="ECO:0000313" key="2">
    <source>
        <dbReference type="EMBL" id="GIM72152.1"/>
    </source>
</evidence>
<comment type="caution">
    <text evidence="2">The sequence shown here is derived from an EMBL/GenBank/DDBJ whole genome shotgun (WGS) entry which is preliminary data.</text>
</comment>
<dbReference type="CDD" id="cd00090">
    <property type="entry name" value="HTH_ARSR"/>
    <property type="match status" value="1"/>
</dbReference>
<dbReference type="SUPFAM" id="SSF46785">
    <property type="entry name" value="Winged helix' DNA-binding domain"/>
    <property type="match status" value="1"/>
</dbReference>
<dbReference type="InterPro" id="IPR036390">
    <property type="entry name" value="WH_DNA-bd_sf"/>
</dbReference>